<dbReference type="InterPro" id="IPR006311">
    <property type="entry name" value="TAT_signal"/>
</dbReference>
<name>A0A8T4H3P6_9EURY</name>
<comment type="caution">
    <text evidence="2">The sequence shown here is derived from an EMBL/GenBank/DDBJ whole genome shotgun (WGS) entry which is preliminary data.</text>
</comment>
<gene>
    <name evidence="2" type="ORF">J2753_002318</name>
</gene>
<reference evidence="2" key="1">
    <citation type="submission" date="2021-03" db="EMBL/GenBank/DDBJ databases">
        <title>Genomic Encyclopedia of Type Strains, Phase IV (KMG-IV): sequencing the most valuable type-strain genomes for metagenomic binning, comparative biology and taxonomic classification.</title>
        <authorList>
            <person name="Goeker M."/>
        </authorList>
    </citation>
    <scope>NUCLEOTIDE SEQUENCE</scope>
    <source>
        <strain evidence="2">DSM 26232</strain>
    </source>
</reference>
<proteinExistence type="predicted"/>
<keyword evidence="3" id="KW-1185">Reference proteome</keyword>
<dbReference type="OrthoDB" id="346163at2157"/>
<sequence length="196" mass="21169">MRRPPRSSNSSTRRQFLRRVGGIAGAAGLGSTAGCLGLRDAISSPPTAIGGTKAGDVNALSREAFSEFVDRQREQYGDHGVWGTDGTEPDHGAEFAGAWTRTVGLDSDGSPVPQPDSGSDLRAITDAAVVAYGIPERDEAGRQHYQLWLWAAARLPGEHDDGLLAATPGLRRVENRRRTQRGRRRDGAVQPRQRPY</sequence>
<evidence type="ECO:0000256" key="1">
    <source>
        <dbReference type="SAM" id="MobiDB-lite"/>
    </source>
</evidence>
<accession>A0A8T4H3P6</accession>
<dbReference type="Proteomes" id="UP000823736">
    <property type="component" value="Unassembled WGS sequence"/>
</dbReference>
<evidence type="ECO:0000313" key="2">
    <source>
        <dbReference type="EMBL" id="MBP1987808.1"/>
    </source>
</evidence>
<organism evidence="2 3">
    <name type="scientific">Halolamina salifodinae</name>
    <dbReference type="NCBI Taxonomy" id="1202767"/>
    <lineage>
        <taxon>Archaea</taxon>
        <taxon>Methanobacteriati</taxon>
        <taxon>Methanobacteriota</taxon>
        <taxon>Stenosarchaea group</taxon>
        <taxon>Halobacteria</taxon>
        <taxon>Halobacteriales</taxon>
        <taxon>Haloferacaceae</taxon>
    </lineage>
</organism>
<dbReference type="RefSeq" id="WP_209492170.1">
    <property type="nucleotide sequence ID" value="NZ_JAGGLC010000005.1"/>
</dbReference>
<feature type="region of interest" description="Disordered" evidence="1">
    <location>
        <begin position="160"/>
        <end position="196"/>
    </location>
</feature>
<evidence type="ECO:0000313" key="3">
    <source>
        <dbReference type="Proteomes" id="UP000823736"/>
    </source>
</evidence>
<evidence type="ECO:0008006" key="4">
    <source>
        <dbReference type="Google" id="ProtNLM"/>
    </source>
</evidence>
<dbReference type="PROSITE" id="PS51257">
    <property type="entry name" value="PROKAR_LIPOPROTEIN"/>
    <property type="match status" value="1"/>
</dbReference>
<dbReference type="PROSITE" id="PS51318">
    <property type="entry name" value="TAT"/>
    <property type="match status" value="1"/>
</dbReference>
<dbReference type="AlphaFoldDB" id="A0A8T4H3P6"/>
<protein>
    <recommendedName>
        <fullName evidence="4">Twin-arginine translocation signal domain-containing protein</fullName>
    </recommendedName>
</protein>
<dbReference type="EMBL" id="JAGGLC010000005">
    <property type="protein sequence ID" value="MBP1987808.1"/>
    <property type="molecule type" value="Genomic_DNA"/>
</dbReference>